<dbReference type="Pfam" id="PF13428">
    <property type="entry name" value="TPR_14"/>
    <property type="match status" value="1"/>
</dbReference>
<dbReference type="GO" id="GO:0003729">
    <property type="term" value="F:mRNA binding"/>
    <property type="evidence" value="ECO:0007669"/>
    <property type="project" value="InterPro"/>
</dbReference>
<evidence type="ECO:0000256" key="1">
    <source>
        <dbReference type="PROSITE-ProRule" id="PRU00339"/>
    </source>
</evidence>
<accession>A0A8T0LAQ8</accession>
<protein>
    <submittedName>
        <fullName evidence="3">Protein high chlorophyll fluorescent 107</fullName>
    </submittedName>
</protein>
<reference evidence="3 4" key="1">
    <citation type="submission" date="2020-05" db="EMBL/GenBank/DDBJ databases">
        <title>Vigna angularis (adzuki bean) Var. LongXiaoDou No. 4 denovo assembly.</title>
        <authorList>
            <person name="Xiang H."/>
        </authorList>
    </citation>
    <scope>NUCLEOTIDE SEQUENCE [LARGE SCALE GENOMIC DNA]</scope>
    <source>
        <tissue evidence="3">Leaf</tissue>
    </source>
</reference>
<dbReference type="Pfam" id="PF13181">
    <property type="entry name" value="TPR_8"/>
    <property type="match status" value="1"/>
</dbReference>
<dbReference type="GO" id="GO:0009507">
    <property type="term" value="C:chloroplast"/>
    <property type="evidence" value="ECO:0007669"/>
    <property type="project" value="TreeGrafter"/>
</dbReference>
<proteinExistence type="predicted"/>
<dbReference type="PANTHER" id="PTHR44917:SF1">
    <property type="entry name" value="PROTEIN HIGH CHLOROPHYLL FLUORESCENT 107"/>
    <property type="match status" value="1"/>
</dbReference>
<comment type="caution">
    <text evidence="3">The sequence shown here is derived from an EMBL/GenBank/DDBJ whole genome shotgun (WGS) entry which is preliminary data.</text>
</comment>
<feature type="region of interest" description="Disordered" evidence="2">
    <location>
        <begin position="87"/>
        <end position="119"/>
    </location>
</feature>
<dbReference type="FunFam" id="1.25.40.10:FF:001624">
    <property type="entry name" value="PsbB mRNA maturation factor Mbb1"/>
    <property type="match status" value="1"/>
</dbReference>
<dbReference type="SUPFAM" id="SSF48452">
    <property type="entry name" value="TPR-like"/>
    <property type="match status" value="2"/>
</dbReference>
<dbReference type="SMART" id="SM00386">
    <property type="entry name" value="HAT"/>
    <property type="match status" value="8"/>
</dbReference>
<feature type="repeat" description="TPR" evidence="1">
    <location>
        <begin position="290"/>
        <end position="323"/>
    </location>
</feature>
<dbReference type="InterPro" id="IPR044624">
    <property type="entry name" value="Mbb1-like"/>
</dbReference>
<dbReference type="Proteomes" id="UP000743370">
    <property type="component" value="Unassembled WGS sequence"/>
</dbReference>
<dbReference type="SMART" id="SM00028">
    <property type="entry name" value="TPR"/>
    <property type="match status" value="9"/>
</dbReference>
<feature type="repeat" description="TPR" evidence="1">
    <location>
        <begin position="426"/>
        <end position="459"/>
    </location>
</feature>
<dbReference type="InterPro" id="IPR019734">
    <property type="entry name" value="TPR_rpt"/>
</dbReference>
<feature type="repeat" description="TPR" evidence="1">
    <location>
        <begin position="324"/>
        <end position="357"/>
    </location>
</feature>
<dbReference type="InterPro" id="IPR011990">
    <property type="entry name" value="TPR-like_helical_dom_sf"/>
</dbReference>
<feature type="compositionally biased region" description="Acidic residues" evidence="2">
    <location>
        <begin position="92"/>
        <end position="114"/>
    </location>
</feature>
<dbReference type="GO" id="GO:0006417">
    <property type="term" value="P:regulation of translation"/>
    <property type="evidence" value="ECO:0007669"/>
    <property type="project" value="TreeGrafter"/>
</dbReference>
<sequence length="668" mass="76125">MNAVPSSSSSAFAFVTQSKNPNYIFKLTHKVPILPLHSHAPCCSLSDSSSSYTTVLDKSSLSSDQNYSNAVSPEDSGSVDALAVRRPLTDFSGEEEEEKEVEEEEEKENEADDGGDAKASTIDAGLAKFAKKMPMFEPERVESKERPLKVNLDLALYRAKLMARRSFRYEEAEALLRKCISFWPEDGRPYVVLGKILSKQSKTGEAREIYEKGCQATQGENAYIWQCWAVLEMQMGNFRRARELFDAATVADKKHVAAWHGWAVLELKQGNIKKARSLLGKGLQYGGQNEYIYQTLALLEARAKRYQQARYLFNQATKCNPNSCASWLSWAQMEVEQENYRAARKLFEKAVQASPKNRFAWHVWGVFEANIGNIDKGRKLLKIGHTLNPRDAVLLQSLALLEYQHSTANLARVLFRRASELNPRHQPVWFAWGWMEWKEGNMNKAREFYQKTLSIDQNSETAARCLQAWGVLEQRLGNLSTARRLFKSSLNVNSQSYVTWMTWATMEEEQGNSVRAEEIRNLYFQQRTEVVDDASWVMGFLDILDPAIDTLKTLLKLSPNSYNMPFNSLRNISGTDKNSDDFSIEDDDEDDANGESDFDLDAFIMKRLSLDSSNLELLSCIQLKSYITYIVSLDLLHLELLHQLHLSRYKTVASMIRLSGLEKEKTEK</sequence>
<evidence type="ECO:0000256" key="2">
    <source>
        <dbReference type="SAM" id="MobiDB-lite"/>
    </source>
</evidence>
<dbReference type="EMBL" id="JABFOF010000001">
    <property type="protein sequence ID" value="KAG2407303.1"/>
    <property type="molecule type" value="Genomic_DNA"/>
</dbReference>
<evidence type="ECO:0000313" key="4">
    <source>
        <dbReference type="Proteomes" id="UP000743370"/>
    </source>
</evidence>
<organism evidence="3 4">
    <name type="scientific">Phaseolus angularis</name>
    <name type="common">Azuki bean</name>
    <name type="synonym">Vigna angularis</name>
    <dbReference type="NCBI Taxonomy" id="3914"/>
    <lineage>
        <taxon>Eukaryota</taxon>
        <taxon>Viridiplantae</taxon>
        <taxon>Streptophyta</taxon>
        <taxon>Embryophyta</taxon>
        <taxon>Tracheophyta</taxon>
        <taxon>Spermatophyta</taxon>
        <taxon>Magnoliopsida</taxon>
        <taxon>eudicotyledons</taxon>
        <taxon>Gunneridae</taxon>
        <taxon>Pentapetalae</taxon>
        <taxon>rosids</taxon>
        <taxon>fabids</taxon>
        <taxon>Fabales</taxon>
        <taxon>Fabaceae</taxon>
        <taxon>Papilionoideae</taxon>
        <taxon>50 kb inversion clade</taxon>
        <taxon>NPAAA clade</taxon>
        <taxon>indigoferoid/millettioid clade</taxon>
        <taxon>Phaseoleae</taxon>
        <taxon>Vigna</taxon>
    </lineage>
</organism>
<dbReference type="AlphaFoldDB" id="A0A8T0LAQ8"/>
<dbReference type="InterPro" id="IPR003107">
    <property type="entry name" value="HAT"/>
</dbReference>
<dbReference type="PANTHER" id="PTHR44917">
    <property type="entry name" value="PROTEIN HIGH CHLOROPHYLL FLUORESCENT 107"/>
    <property type="match status" value="1"/>
</dbReference>
<name>A0A8T0LAQ8_PHAAN</name>
<evidence type="ECO:0000313" key="3">
    <source>
        <dbReference type="EMBL" id="KAG2407303.1"/>
    </source>
</evidence>
<dbReference type="PROSITE" id="PS50005">
    <property type="entry name" value="TPR"/>
    <property type="match status" value="3"/>
</dbReference>
<gene>
    <name evidence="3" type="ORF">HKW66_Vig0021250</name>
</gene>
<dbReference type="Pfam" id="PF14559">
    <property type="entry name" value="TPR_19"/>
    <property type="match status" value="1"/>
</dbReference>
<dbReference type="GO" id="GO:0003727">
    <property type="term" value="F:single-stranded RNA binding"/>
    <property type="evidence" value="ECO:0007669"/>
    <property type="project" value="TreeGrafter"/>
</dbReference>
<dbReference type="Gene3D" id="1.25.40.10">
    <property type="entry name" value="Tetratricopeptide repeat domain"/>
    <property type="match status" value="2"/>
</dbReference>
<dbReference type="FunFam" id="1.25.40.10:FF:002248">
    <property type="entry name" value="Uncharacterized protein"/>
    <property type="match status" value="1"/>
</dbReference>
<keyword evidence="1" id="KW-0802">TPR repeat</keyword>
<dbReference type="GO" id="GO:0006397">
    <property type="term" value="P:mRNA processing"/>
    <property type="evidence" value="ECO:0007669"/>
    <property type="project" value="InterPro"/>
</dbReference>